<organism evidence="8 9">
    <name type="scientific">Paramarasmius palmivorus</name>
    <dbReference type="NCBI Taxonomy" id="297713"/>
    <lineage>
        <taxon>Eukaryota</taxon>
        <taxon>Fungi</taxon>
        <taxon>Dikarya</taxon>
        <taxon>Basidiomycota</taxon>
        <taxon>Agaricomycotina</taxon>
        <taxon>Agaricomycetes</taxon>
        <taxon>Agaricomycetidae</taxon>
        <taxon>Agaricales</taxon>
        <taxon>Marasmiineae</taxon>
        <taxon>Marasmiaceae</taxon>
        <taxon>Paramarasmius</taxon>
    </lineage>
</organism>
<keyword evidence="6" id="KW-0540">Nuclease</keyword>
<accession>A0AAW0BZJ0</accession>
<dbReference type="GO" id="GO:0004519">
    <property type="term" value="F:endonuclease activity"/>
    <property type="evidence" value="ECO:0007669"/>
    <property type="project" value="UniProtKB-KW"/>
</dbReference>
<dbReference type="GO" id="GO:0000166">
    <property type="term" value="F:nucleotide binding"/>
    <property type="evidence" value="ECO:0007669"/>
    <property type="project" value="UniProtKB-KW"/>
</dbReference>
<evidence type="ECO:0000313" key="9">
    <source>
        <dbReference type="Proteomes" id="UP001383192"/>
    </source>
</evidence>
<dbReference type="InterPro" id="IPR013961">
    <property type="entry name" value="RAI1"/>
</dbReference>
<dbReference type="GO" id="GO:0003723">
    <property type="term" value="F:RNA binding"/>
    <property type="evidence" value="ECO:0007669"/>
    <property type="project" value="UniProtKB-KW"/>
</dbReference>
<keyword evidence="9" id="KW-1185">Reference proteome</keyword>
<dbReference type="GO" id="GO:0046872">
    <property type="term" value="F:metal ion binding"/>
    <property type="evidence" value="ECO:0007669"/>
    <property type="project" value="UniProtKB-KW"/>
</dbReference>
<dbReference type="PANTHER" id="PTHR12395">
    <property type="entry name" value="DOM-3 RELATED"/>
    <property type="match status" value="1"/>
</dbReference>
<feature type="domain" description="RAI1-like" evidence="7">
    <location>
        <begin position="1"/>
        <end position="95"/>
    </location>
</feature>
<name>A0AAW0BZJ0_9AGAR</name>
<evidence type="ECO:0000256" key="1">
    <source>
        <dbReference type="ARBA" id="ARBA00001968"/>
    </source>
</evidence>
<keyword evidence="6" id="KW-0547">Nucleotide-binding</keyword>
<dbReference type="GO" id="GO:0000956">
    <property type="term" value="P:nuclear-transcribed mRNA catabolic process"/>
    <property type="evidence" value="ECO:0007669"/>
    <property type="project" value="TreeGrafter"/>
</dbReference>
<dbReference type="Proteomes" id="UP001383192">
    <property type="component" value="Unassembled WGS sequence"/>
</dbReference>
<keyword evidence="6" id="KW-0378">Hydrolase</keyword>
<evidence type="ECO:0000256" key="5">
    <source>
        <dbReference type="ARBA" id="ARBA00048124"/>
    </source>
</evidence>
<evidence type="ECO:0000256" key="3">
    <source>
        <dbReference type="ARBA" id="ARBA00044676"/>
    </source>
</evidence>
<dbReference type="GO" id="GO:0034353">
    <property type="term" value="F:mRNA 5'-diphosphatase activity"/>
    <property type="evidence" value="ECO:0007669"/>
    <property type="project" value="TreeGrafter"/>
</dbReference>
<comment type="function">
    <text evidence="6">Decapping enzyme for NAD-capped RNAs: specifically hydrolyzes the nicotinamide adenine dinucleotide (NAD) cap from a subset of RNAs by removing the entire NAD moiety from the 5'-end of an NAD-capped RNA.</text>
</comment>
<keyword evidence="6" id="KW-0479">Metal-binding</keyword>
<reference evidence="8 9" key="1">
    <citation type="submission" date="2024-01" db="EMBL/GenBank/DDBJ databases">
        <title>A draft genome for a cacao thread blight-causing isolate of Paramarasmius palmivorus.</title>
        <authorList>
            <person name="Baruah I.K."/>
            <person name="Bukari Y."/>
            <person name="Amoako-Attah I."/>
            <person name="Meinhardt L.W."/>
            <person name="Bailey B.A."/>
            <person name="Cohen S.P."/>
        </authorList>
    </citation>
    <scope>NUCLEOTIDE SEQUENCE [LARGE SCALE GENOMIC DNA]</scope>
    <source>
        <strain evidence="8 9">GH-12</strain>
    </source>
</reference>
<dbReference type="PANTHER" id="PTHR12395:SF9">
    <property type="entry name" value="DECAPPING AND EXORIBONUCLEASE PROTEIN"/>
    <property type="match status" value="1"/>
</dbReference>
<comment type="catalytic activity">
    <reaction evidence="4">
        <text>a 5'-end triphospho-ribonucleoside in mRNA + H2O = a 5'-end phospho-ribonucleoside in mRNA + diphosphate + H(+)</text>
        <dbReference type="Rhea" id="RHEA:78683"/>
        <dbReference type="Rhea" id="RHEA-COMP:15692"/>
        <dbReference type="Rhea" id="RHEA-COMP:17164"/>
        <dbReference type="ChEBI" id="CHEBI:15377"/>
        <dbReference type="ChEBI" id="CHEBI:15378"/>
        <dbReference type="ChEBI" id="CHEBI:33019"/>
        <dbReference type="ChEBI" id="CHEBI:138282"/>
        <dbReference type="ChEBI" id="CHEBI:167618"/>
    </reaction>
    <physiologicalReaction direction="left-to-right" evidence="4">
        <dbReference type="Rhea" id="RHEA:78684"/>
    </physiologicalReaction>
</comment>
<dbReference type="GO" id="GO:0005829">
    <property type="term" value="C:cytosol"/>
    <property type="evidence" value="ECO:0007669"/>
    <property type="project" value="TreeGrafter"/>
</dbReference>
<comment type="subcellular location">
    <subcellularLocation>
        <location evidence="6">Nucleus</location>
    </subcellularLocation>
</comment>
<comment type="cofactor">
    <cofactor evidence="1 6">
        <name>a divalent metal cation</name>
        <dbReference type="ChEBI" id="CHEBI:60240"/>
    </cofactor>
</comment>
<dbReference type="EC" id="3.6.1.-" evidence="6"/>
<keyword evidence="6" id="KW-0694">RNA-binding</keyword>
<evidence type="ECO:0000256" key="2">
    <source>
        <dbReference type="ARBA" id="ARBA00006562"/>
    </source>
</evidence>
<comment type="catalytic activity">
    <reaction evidence="3">
        <text>a 5'-end (N(7)-methyl 5'-triphosphoguanosine)-ribonucleoside-ribonucleotide in mRNA + H2O = a (N(7)-methyl 5'-triphosphoguanosine)-nucleoside + a 5'-end phospho-ribonucleoside in mRNA + H(+)</text>
        <dbReference type="Rhea" id="RHEA:66928"/>
        <dbReference type="Rhea" id="RHEA-COMP:15692"/>
        <dbReference type="Rhea" id="RHEA-COMP:17313"/>
        <dbReference type="ChEBI" id="CHEBI:15377"/>
        <dbReference type="ChEBI" id="CHEBI:15378"/>
        <dbReference type="ChEBI" id="CHEBI:138282"/>
        <dbReference type="ChEBI" id="CHEBI:172876"/>
        <dbReference type="ChEBI" id="CHEBI:172877"/>
    </reaction>
    <physiologicalReaction direction="left-to-right" evidence="3">
        <dbReference type="Rhea" id="RHEA:66929"/>
    </physiologicalReaction>
</comment>
<feature type="domain" description="RAI1-like" evidence="7">
    <location>
        <begin position="111"/>
        <end position="157"/>
    </location>
</feature>
<dbReference type="GO" id="GO:0005634">
    <property type="term" value="C:nucleus"/>
    <property type="evidence" value="ECO:0007669"/>
    <property type="project" value="UniProtKB-SubCell"/>
</dbReference>
<evidence type="ECO:0000256" key="4">
    <source>
        <dbReference type="ARBA" id="ARBA00044692"/>
    </source>
</evidence>
<evidence type="ECO:0000313" key="8">
    <source>
        <dbReference type="EMBL" id="KAK7032293.1"/>
    </source>
</evidence>
<evidence type="ECO:0000256" key="6">
    <source>
        <dbReference type="RuleBase" id="RU367113"/>
    </source>
</evidence>
<protein>
    <recommendedName>
        <fullName evidence="6">Decapping nuclease</fullName>
        <ecNumber evidence="6">3.6.1.-</ecNumber>
    </recommendedName>
</protein>
<proteinExistence type="inferred from homology"/>
<dbReference type="Pfam" id="PF08652">
    <property type="entry name" value="RAI1"/>
    <property type="match status" value="2"/>
</dbReference>
<keyword evidence="6" id="KW-0539">Nucleus</keyword>
<comment type="catalytic activity">
    <reaction evidence="5">
        <text>a 5'-end NAD(+)-phospho-ribonucleoside in mRNA + H2O = a 5'-end phospho-ribonucleoside in mRNA + NAD(+) + H(+)</text>
        <dbReference type="Rhea" id="RHEA:60880"/>
        <dbReference type="Rhea" id="RHEA-COMP:15692"/>
        <dbReference type="Rhea" id="RHEA-COMP:15698"/>
        <dbReference type="ChEBI" id="CHEBI:15377"/>
        <dbReference type="ChEBI" id="CHEBI:15378"/>
        <dbReference type="ChEBI" id="CHEBI:57540"/>
        <dbReference type="ChEBI" id="CHEBI:138282"/>
        <dbReference type="ChEBI" id="CHEBI:144029"/>
    </reaction>
    <physiologicalReaction direction="left-to-right" evidence="5">
        <dbReference type="Rhea" id="RHEA:60881"/>
    </physiologicalReaction>
</comment>
<comment type="caution">
    <text evidence="8">The sequence shown here is derived from an EMBL/GenBank/DDBJ whole genome shotgun (WGS) entry which is preliminary data.</text>
</comment>
<evidence type="ECO:0000259" key="7">
    <source>
        <dbReference type="Pfam" id="PF08652"/>
    </source>
</evidence>
<gene>
    <name evidence="8" type="primary">RAI1_2</name>
    <name evidence="8" type="ORF">VNI00_013252</name>
</gene>
<dbReference type="InterPro" id="IPR039039">
    <property type="entry name" value="RAI1-like_fam"/>
</dbReference>
<sequence>MTAPYEERDGWEMNVMVVDGTMYLEEHLSDDKLKEKNNVEERHRRAMYYGYAFESYSTWETPFNDNPAPTKWGGDVNTNVQWCSVVRTKVSPSSLRTSPMCVLTDDLRDDKLGDMRMVIGGEVDCVRGKYSGRTDNFVELKTSLTIRGPNDEAKFEK</sequence>
<dbReference type="EMBL" id="JAYKXP010000066">
    <property type="protein sequence ID" value="KAK7032293.1"/>
    <property type="molecule type" value="Genomic_DNA"/>
</dbReference>
<keyword evidence="8" id="KW-0255">Endonuclease</keyword>
<dbReference type="AlphaFoldDB" id="A0AAW0BZJ0"/>
<dbReference type="GO" id="GO:0110155">
    <property type="term" value="P:NAD-cap decapping"/>
    <property type="evidence" value="ECO:0007669"/>
    <property type="project" value="TreeGrafter"/>
</dbReference>
<comment type="similarity">
    <text evidence="2 6">Belongs to the DXO/Dom3Z family.</text>
</comment>